<name>A0A4S4C651_9BACL</name>
<feature type="signal peptide" evidence="8">
    <location>
        <begin position="1"/>
        <end position="19"/>
    </location>
</feature>
<dbReference type="Pfam" id="PF01547">
    <property type="entry name" value="SBP_bac_1"/>
    <property type="match status" value="1"/>
</dbReference>
<feature type="region of interest" description="Disordered" evidence="7">
    <location>
        <begin position="22"/>
        <end position="58"/>
    </location>
</feature>
<evidence type="ECO:0000256" key="6">
    <source>
        <dbReference type="ARBA" id="ARBA00049753"/>
    </source>
</evidence>
<dbReference type="SUPFAM" id="SSF53850">
    <property type="entry name" value="Periplasmic binding protein-like II"/>
    <property type="match status" value="1"/>
</dbReference>
<proteinExistence type="inferred from homology"/>
<evidence type="ECO:0000256" key="5">
    <source>
        <dbReference type="ARBA" id="ARBA00049629"/>
    </source>
</evidence>
<keyword evidence="3" id="KW-0813">Transport</keyword>
<evidence type="ECO:0000313" key="10">
    <source>
        <dbReference type="Proteomes" id="UP000310636"/>
    </source>
</evidence>
<evidence type="ECO:0000256" key="1">
    <source>
        <dbReference type="ARBA" id="ARBA00004196"/>
    </source>
</evidence>
<comment type="similarity">
    <text evidence="2">Belongs to the bacterial solute-binding protein 1 family.</text>
</comment>
<accession>A0A4S4C651</accession>
<dbReference type="Proteomes" id="UP000310636">
    <property type="component" value="Unassembled WGS sequence"/>
</dbReference>
<dbReference type="EMBL" id="SSOB01000006">
    <property type="protein sequence ID" value="THF82733.1"/>
    <property type="molecule type" value="Genomic_DNA"/>
</dbReference>
<gene>
    <name evidence="9" type="ORF">E6C55_06645</name>
</gene>
<comment type="subcellular location">
    <subcellularLocation>
        <location evidence="1">Cell envelope</location>
    </subcellularLocation>
</comment>
<dbReference type="InterPro" id="IPR050490">
    <property type="entry name" value="Bact_solute-bd_prot1"/>
</dbReference>
<protein>
    <recommendedName>
        <fullName evidence="6">Probable sugar-binding periplasmic protein</fullName>
    </recommendedName>
</protein>
<dbReference type="InterPro" id="IPR006059">
    <property type="entry name" value="SBP"/>
</dbReference>
<evidence type="ECO:0000256" key="3">
    <source>
        <dbReference type="ARBA" id="ARBA00022448"/>
    </source>
</evidence>
<dbReference type="PANTHER" id="PTHR43649">
    <property type="entry name" value="ARABINOSE-BINDING PROTEIN-RELATED"/>
    <property type="match status" value="1"/>
</dbReference>
<dbReference type="Gene3D" id="3.40.190.10">
    <property type="entry name" value="Periplasmic binding protein-like II"/>
    <property type="match status" value="2"/>
</dbReference>
<evidence type="ECO:0000256" key="2">
    <source>
        <dbReference type="ARBA" id="ARBA00008520"/>
    </source>
</evidence>
<dbReference type="GO" id="GO:0030313">
    <property type="term" value="C:cell envelope"/>
    <property type="evidence" value="ECO:0007669"/>
    <property type="project" value="UniProtKB-SubCell"/>
</dbReference>
<evidence type="ECO:0000256" key="7">
    <source>
        <dbReference type="SAM" id="MobiDB-lite"/>
    </source>
</evidence>
<dbReference type="PROSITE" id="PS51257">
    <property type="entry name" value="PROKAR_LIPOPROTEIN"/>
    <property type="match status" value="1"/>
</dbReference>
<dbReference type="OrthoDB" id="9798191at2"/>
<feature type="chain" id="PRO_5038773360" description="Probable sugar-binding periplasmic protein" evidence="8">
    <location>
        <begin position="20"/>
        <end position="451"/>
    </location>
</feature>
<evidence type="ECO:0000313" key="9">
    <source>
        <dbReference type="EMBL" id="THF82733.1"/>
    </source>
</evidence>
<evidence type="ECO:0000256" key="4">
    <source>
        <dbReference type="ARBA" id="ARBA00022729"/>
    </source>
</evidence>
<dbReference type="RefSeq" id="WP_136368994.1">
    <property type="nucleotide sequence ID" value="NZ_SSOB01000006.1"/>
</dbReference>
<comment type="function">
    <text evidence="5">Part of a binding-protein-dependent transport system for a sugar.</text>
</comment>
<dbReference type="PANTHER" id="PTHR43649:SF28">
    <property type="entry name" value="BINDING PROTEIN COMPONENT OF ABC SUGAR TRANSPORTER-RELATED"/>
    <property type="match status" value="1"/>
</dbReference>
<organism evidence="9 10">
    <name type="scientific">Cohnella fermenti</name>
    <dbReference type="NCBI Taxonomy" id="2565925"/>
    <lineage>
        <taxon>Bacteria</taxon>
        <taxon>Bacillati</taxon>
        <taxon>Bacillota</taxon>
        <taxon>Bacilli</taxon>
        <taxon>Bacillales</taxon>
        <taxon>Paenibacillaceae</taxon>
        <taxon>Cohnella</taxon>
    </lineage>
</organism>
<comment type="caution">
    <text evidence="9">The sequence shown here is derived from an EMBL/GenBank/DDBJ whole genome shotgun (WGS) entry which is preliminary data.</text>
</comment>
<reference evidence="9 10" key="1">
    <citation type="submission" date="2019-04" db="EMBL/GenBank/DDBJ databases">
        <title>Cohnella sp. nov. isolated from preserved vegetables.</title>
        <authorList>
            <person name="Lin S.-Y."/>
            <person name="Hung M.-H."/>
            <person name="Young C.-C."/>
        </authorList>
    </citation>
    <scope>NUCLEOTIDE SEQUENCE [LARGE SCALE GENOMIC DNA]</scope>
    <source>
        <strain evidence="9 10">CC-MHH1044</strain>
    </source>
</reference>
<keyword evidence="4 8" id="KW-0732">Signal</keyword>
<dbReference type="AlphaFoldDB" id="A0A4S4C651"/>
<keyword evidence="10" id="KW-1185">Reference proteome</keyword>
<evidence type="ECO:0000256" key="8">
    <source>
        <dbReference type="SAM" id="SignalP"/>
    </source>
</evidence>
<sequence>MKKALYTSLALLTAITVLSACSSNSSNENSPGSSSPSAGSPASSGASPSAEPSVSPQASPQKVELKVFMSFPRFKEQFEQYFEQFKAKELAEKNIDVTVKLEMPNPDQAKQILQTRLASNDAPDLFTVHANDIPTYYDAGYLSDITDQPAVASLYDSVKQTVIYDGKVVALPLESLSWGYLYNKKIFADTGIAPPQTLDEMKQAIETLKANKQTPFLLAFQESWVPQLMMALSLGGIVSSEHPDWIEKMNKGEASYADVQDVFDIIDLIMENGTPKAFEVGNEAGSTDFANGKAAMWVQGPWNAETILKVNPDMEFGVAPLPVSNDPAGTMINLSTSTTLALSPSSSNKEAALDLLNYILDEKDSSALFEQLKFNPISSVHHYEAFPWVDEASAYVSQGKAYQDLKLPNGVTDEQAKQLQSYYAKDVSKEDFIKTMDRTWANAIKASAAAK</sequence>